<keyword evidence="3" id="KW-1185">Reference proteome</keyword>
<feature type="region of interest" description="Disordered" evidence="1">
    <location>
        <begin position="1"/>
        <end position="24"/>
    </location>
</feature>
<accession>A0A4U6W9J1</accession>
<dbReference type="EMBL" id="CM016552">
    <property type="protein sequence ID" value="TKW39012.1"/>
    <property type="molecule type" value="Genomic_DNA"/>
</dbReference>
<protein>
    <submittedName>
        <fullName evidence="2">Uncharacterized protein</fullName>
    </submittedName>
</protein>
<evidence type="ECO:0000313" key="2">
    <source>
        <dbReference type="EMBL" id="TKW39012.1"/>
    </source>
</evidence>
<name>A0A4U6W9J1_SETVI</name>
<evidence type="ECO:0000256" key="1">
    <source>
        <dbReference type="SAM" id="MobiDB-lite"/>
    </source>
</evidence>
<reference evidence="2" key="1">
    <citation type="submission" date="2019-03" db="EMBL/GenBank/DDBJ databases">
        <title>WGS assembly of Setaria viridis.</title>
        <authorList>
            <person name="Huang P."/>
            <person name="Jenkins J."/>
            <person name="Grimwood J."/>
            <person name="Barry K."/>
            <person name="Healey A."/>
            <person name="Mamidi S."/>
            <person name="Sreedasyam A."/>
            <person name="Shu S."/>
            <person name="Feldman M."/>
            <person name="Wu J."/>
            <person name="Yu Y."/>
            <person name="Chen C."/>
            <person name="Johnson J."/>
            <person name="Rokhsar D."/>
            <person name="Baxter I."/>
            <person name="Schmutz J."/>
            <person name="Brutnell T."/>
            <person name="Kellogg E."/>
        </authorList>
    </citation>
    <scope>NUCLEOTIDE SEQUENCE [LARGE SCALE GENOMIC DNA]</scope>
</reference>
<gene>
    <name evidence="2" type="ORF">SEVIR_1G148600v2</name>
</gene>
<dbReference type="AlphaFoldDB" id="A0A4U6W9J1"/>
<dbReference type="Proteomes" id="UP000298652">
    <property type="component" value="Chromosome 1"/>
</dbReference>
<evidence type="ECO:0000313" key="3">
    <source>
        <dbReference type="Proteomes" id="UP000298652"/>
    </source>
</evidence>
<proteinExistence type="predicted"/>
<dbReference type="Gramene" id="TKW39012">
    <property type="protein sequence ID" value="TKW39012"/>
    <property type="gene ID" value="SEVIR_1G148600v2"/>
</dbReference>
<sequence length="71" mass="7697">MSRIRFATSRALSLAGQRPPRKPHPPLCATVNFVEPASPPLPKVKSLAELTSLMECTSLDGTRRRAPCLLG</sequence>
<organism evidence="2 3">
    <name type="scientific">Setaria viridis</name>
    <name type="common">Green bristlegrass</name>
    <name type="synonym">Setaria italica subsp. viridis</name>
    <dbReference type="NCBI Taxonomy" id="4556"/>
    <lineage>
        <taxon>Eukaryota</taxon>
        <taxon>Viridiplantae</taxon>
        <taxon>Streptophyta</taxon>
        <taxon>Embryophyta</taxon>
        <taxon>Tracheophyta</taxon>
        <taxon>Spermatophyta</taxon>
        <taxon>Magnoliopsida</taxon>
        <taxon>Liliopsida</taxon>
        <taxon>Poales</taxon>
        <taxon>Poaceae</taxon>
        <taxon>PACMAD clade</taxon>
        <taxon>Panicoideae</taxon>
        <taxon>Panicodae</taxon>
        <taxon>Paniceae</taxon>
        <taxon>Cenchrinae</taxon>
        <taxon>Setaria</taxon>
    </lineage>
</organism>